<name>A0A1F5ZGD5_9BACT</name>
<dbReference type="InterPro" id="IPR038076">
    <property type="entry name" value="MgtE_N_sf"/>
</dbReference>
<dbReference type="Gene3D" id="1.25.60.10">
    <property type="entry name" value="MgtE N-terminal domain-like"/>
    <property type="match status" value="1"/>
</dbReference>
<feature type="domain" description="CBS" evidence="2">
    <location>
        <begin position="304"/>
        <end position="367"/>
    </location>
</feature>
<dbReference type="InterPro" id="IPR046342">
    <property type="entry name" value="CBS_dom_sf"/>
</dbReference>
<dbReference type="SMART" id="SM00924">
    <property type="entry name" value="MgtE_N"/>
    <property type="match status" value="1"/>
</dbReference>
<evidence type="ECO:0000259" key="2">
    <source>
        <dbReference type="PROSITE" id="PS51371"/>
    </source>
</evidence>
<dbReference type="Pfam" id="PF03448">
    <property type="entry name" value="MgtE_N"/>
    <property type="match status" value="1"/>
</dbReference>
<dbReference type="GO" id="GO:0015095">
    <property type="term" value="F:magnesium ion transmembrane transporter activity"/>
    <property type="evidence" value="ECO:0007669"/>
    <property type="project" value="InterPro"/>
</dbReference>
<sequence length="423" mass="48757">MVNDTQGVTPQQESYMLNDLIGTKVLLHGKKIGVLNDILVRENGSLPVVTHFLVSRPFGNPSLLIPWDNIRVLTVDEIVVNILDIKEYEREPDISLIKLKDHILDKKVLDIEDRDIDVVYDIRLVSLNNQLLISDVDTSKTGLLRRVGLGWLANKLSNSTDKNKIISWKYIQPLSAPLGRFKGDVRLNIFKERLAEIHPVDLADILEELDFKQRAEIFGELDTQKASDTLEEIDPKSQRELVASLNKERIVQLLTHMTAGQAADILSVLPYSEVRIILHLLDKQHVHKIKSIMNKQEEDIENYATSRFIKFPPDMSVEEARNKYYQAAKDKKVVMYLYITDDKDKLLGVVDIKRLLRAARHKKLKDIEVSNVISLTPKSTLRQALHLFERYDYRAIPIVDRYGTMLGVVPYRDLKRLKHRFLE</sequence>
<dbReference type="SUPFAM" id="SSF54631">
    <property type="entry name" value="CBS-domain pair"/>
    <property type="match status" value="1"/>
</dbReference>
<protein>
    <recommendedName>
        <fullName evidence="2">CBS domain-containing protein</fullName>
    </recommendedName>
</protein>
<evidence type="ECO:0000313" key="4">
    <source>
        <dbReference type="Proteomes" id="UP000177268"/>
    </source>
</evidence>
<dbReference type="GO" id="GO:0016020">
    <property type="term" value="C:membrane"/>
    <property type="evidence" value="ECO:0007669"/>
    <property type="project" value="InterPro"/>
</dbReference>
<dbReference type="EMBL" id="MFIZ01000024">
    <property type="protein sequence ID" value="OGG11558.1"/>
    <property type="molecule type" value="Genomic_DNA"/>
</dbReference>
<dbReference type="SUPFAM" id="SSF158791">
    <property type="entry name" value="MgtE N-terminal domain-like"/>
    <property type="match status" value="1"/>
</dbReference>
<dbReference type="PROSITE" id="PS51371">
    <property type="entry name" value="CBS"/>
    <property type="match status" value="2"/>
</dbReference>
<evidence type="ECO:0000313" key="3">
    <source>
        <dbReference type="EMBL" id="OGG11558.1"/>
    </source>
</evidence>
<evidence type="ECO:0000256" key="1">
    <source>
        <dbReference type="PROSITE-ProRule" id="PRU00703"/>
    </source>
</evidence>
<accession>A0A1F5ZGD5</accession>
<dbReference type="Gene3D" id="3.10.580.10">
    <property type="entry name" value="CBS-domain"/>
    <property type="match status" value="1"/>
</dbReference>
<organism evidence="3 4">
    <name type="scientific">Candidatus Gottesmanbacteria bacterium RBG_13_45_10</name>
    <dbReference type="NCBI Taxonomy" id="1798370"/>
    <lineage>
        <taxon>Bacteria</taxon>
        <taxon>Candidatus Gottesmaniibacteriota</taxon>
    </lineage>
</organism>
<dbReference type="PANTHER" id="PTHR43773:SF1">
    <property type="entry name" value="MAGNESIUM TRANSPORTER MGTE"/>
    <property type="match status" value="1"/>
</dbReference>
<dbReference type="InterPro" id="IPR006668">
    <property type="entry name" value="Mg_transptr_MgtE_intracell_dom"/>
</dbReference>
<dbReference type="Proteomes" id="UP000177268">
    <property type="component" value="Unassembled WGS sequence"/>
</dbReference>
<dbReference type="CDD" id="cd04606">
    <property type="entry name" value="CBS_pair_Mg_transporter"/>
    <property type="match status" value="1"/>
</dbReference>
<dbReference type="InterPro" id="IPR000644">
    <property type="entry name" value="CBS_dom"/>
</dbReference>
<dbReference type="AlphaFoldDB" id="A0A1F5ZGD5"/>
<comment type="caution">
    <text evidence="3">The sequence shown here is derived from an EMBL/GenBank/DDBJ whole genome shotgun (WGS) entry which is preliminary data.</text>
</comment>
<dbReference type="SMART" id="SM00116">
    <property type="entry name" value="CBS"/>
    <property type="match status" value="2"/>
</dbReference>
<dbReference type="STRING" id="1798370.A2Z00_04970"/>
<dbReference type="Pfam" id="PF00571">
    <property type="entry name" value="CBS"/>
    <property type="match status" value="2"/>
</dbReference>
<dbReference type="InterPro" id="IPR006669">
    <property type="entry name" value="MgtE_transporter"/>
</dbReference>
<proteinExistence type="predicted"/>
<feature type="domain" description="CBS" evidence="2">
    <location>
        <begin position="368"/>
        <end position="423"/>
    </location>
</feature>
<dbReference type="PANTHER" id="PTHR43773">
    <property type="entry name" value="MAGNESIUM TRANSPORTER MGTE"/>
    <property type="match status" value="1"/>
</dbReference>
<reference evidence="3 4" key="1">
    <citation type="journal article" date="2016" name="Nat. Commun.">
        <title>Thousands of microbial genomes shed light on interconnected biogeochemical processes in an aquifer system.</title>
        <authorList>
            <person name="Anantharaman K."/>
            <person name="Brown C.T."/>
            <person name="Hug L.A."/>
            <person name="Sharon I."/>
            <person name="Castelle C.J."/>
            <person name="Probst A.J."/>
            <person name="Thomas B.C."/>
            <person name="Singh A."/>
            <person name="Wilkins M.J."/>
            <person name="Karaoz U."/>
            <person name="Brodie E.L."/>
            <person name="Williams K.H."/>
            <person name="Hubbard S.S."/>
            <person name="Banfield J.F."/>
        </authorList>
    </citation>
    <scope>NUCLEOTIDE SEQUENCE [LARGE SCALE GENOMIC DNA]</scope>
</reference>
<keyword evidence="1" id="KW-0129">CBS domain</keyword>
<gene>
    <name evidence="3" type="ORF">A2Z00_04970</name>
</gene>